<feature type="compositionally biased region" description="Acidic residues" evidence="1">
    <location>
        <begin position="234"/>
        <end position="244"/>
    </location>
</feature>
<dbReference type="AlphaFoldDB" id="A0A1H7S6Z8"/>
<protein>
    <submittedName>
        <fullName evidence="3">Heat induced stress protein YflT</fullName>
    </submittedName>
</protein>
<evidence type="ECO:0000256" key="1">
    <source>
        <dbReference type="SAM" id="MobiDB-lite"/>
    </source>
</evidence>
<dbReference type="EMBL" id="BJUX01000010">
    <property type="protein sequence ID" value="GEK89072.1"/>
    <property type="molecule type" value="Genomic_DNA"/>
</dbReference>
<dbReference type="Proteomes" id="UP000321425">
    <property type="component" value="Unassembled WGS sequence"/>
</dbReference>
<gene>
    <name evidence="2" type="ORF">APU01nite_11110</name>
    <name evidence="3" type="ORF">SAMN04488100_10722</name>
</gene>
<keyword evidence="5" id="KW-1185">Reference proteome</keyword>
<evidence type="ECO:0000313" key="4">
    <source>
        <dbReference type="Proteomes" id="UP000198548"/>
    </source>
</evidence>
<feature type="compositionally biased region" description="Basic and acidic residues" evidence="1">
    <location>
        <begin position="180"/>
        <end position="200"/>
    </location>
</feature>
<dbReference type="RefSeq" id="WP_177165448.1">
    <property type="nucleotide sequence ID" value="NZ_BJUX01000010.1"/>
</dbReference>
<feature type="region of interest" description="Disordered" evidence="1">
    <location>
        <begin position="138"/>
        <end position="244"/>
    </location>
</feature>
<proteinExistence type="predicted"/>
<reference evidence="3 4" key="1">
    <citation type="submission" date="2016-10" db="EMBL/GenBank/DDBJ databases">
        <authorList>
            <person name="de Groot N.N."/>
        </authorList>
    </citation>
    <scope>NUCLEOTIDE SEQUENCE [LARGE SCALE GENOMIC DNA]</scope>
    <source>
        <strain evidence="3 4">DSM 19182</strain>
    </source>
</reference>
<reference evidence="2 5" key="2">
    <citation type="submission" date="2019-07" db="EMBL/GenBank/DDBJ databases">
        <title>Whole genome shotgun sequence of Alkalibacterium putridalgicola NBRC 103243.</title>
        <authorList>
            <person name="Hosoyama A."/>
            <person name="Uohara A."/>
            <person name="Ohji S."/>
            <person name="Ichikawa N."/>
        </authorList>
    </citation>
    <scope>NUCLEOTIDE SEQUENCE [LARGE SCALE GENOMIC DNA]</scope>
    <source>
        <strain evidence="2 5">NBRC 103243</strain>
    </source>
</reference>
<evidence type="ECO:0000313" key="5">
    <source>
        <dbReference type="Proteomes" id="UP000321425"/>
    </source>
</evidence>
<feature type="compositionally biased region" description="Low complexity" evidence="1">
    <location>
        <begin position="150"/>
        <end position="160"/>
    </location>
</feature>
<feature type="compositionally biased region" description="Basic and acidic residues" evidence="1">
    <location>
        <begin position="207"/>
        <end position="218"/>
    </location>
</feature>
<evidence type="ECO:0000313" key="3">
    <source>
        <dbReference type="EMBL" id="SEL68006.1"/>
    </source>
</evidence>
<name>A0A1H7S6Z8_9LACT</name>
<sequence length="244" mass="27847">MQEKNKTVVGTYDTRDEALDVVYKLKDAGYQKENIILYANEDVTQTQSDYEAVNIEADTTPTRETRETNKDDQSLWEQIKDAFSSDTYDHDVRKRNEAYNQEDDLLYPYRDDIKNGKVVIVLDGYNGEDLNRYNAARNVGDSDKEFDPGTPETTPVTTTEDSVRDNDLDNETTNMNTSDTTKKKNNLDNYKGVRDSEPDTKVNPSGGKRDVTKTDHNTSGDINDPLTDGRDFSREDDDMDAYKK</sequence>
<organism evidence="3 4">
    <name type="scientific">Alkalibacterium putridalgicola</name>
    <dbReference type="NCBI Taxonomy" id="426703"/>
    <lineage>
        <taxon>Bacteria</taxon>
        <taxon>Bacillati</taxon>
        <taxon>Bacillota</taxon>
        <taxon>Bacilli</taxon>
        <taxon>Lactobacillales</taxon>
        <taxon>Carnobacteriaceae</taxon>
        <taxon>Alkalibacterium</taxon>
    </lineage>
</organism>
<dbReference type="EMBL" id="FOBL01000007">
    <property type="protein sequence ID" value="SEL68006.1"/>
    <property type="molecule type" value="Genomic_DNA"/>
</dbReference>
<accession>A0A1H7S6Z8</accession>
<dbReference type="STRING" id="426703.SAMN04488100_10722"/>
<dbReference type="Proteomes" id="UP000198548">
    <property type="component" value="Unassembled WGS sequence"/>
</dbReference>
<evidence type="ECO:0000313" key="2">
    <source>
        <dbReference type="EMBL" id="GEK89072.1"/>
    </source>
</evidence>